<accession>A0A399SUY4</accession>
<keyword evidence="2" id="KW-1185">Reference proteome</keyword>
<comment type="caution">
    <text evidence="1">The sequence shown here is derived from an EMBL/GenBank/DDBJ whole genome shotgun (WGS) entry which is preliminary data.</text>
</comment>
<reference evidence="1 2" key="1">
    <citation type="submission" date="2018-08" db="EMBL/GenBank/DDBJ databases">
        <title>Pallidiluteibacterium maritimus gen. nov., sp. nov., isolated from coastal sediment.</title>
        <authorList>
            <person name="Zhou L.Y."/>
        </authorList>
    </citation>
    <scope>NUCLEOTIDE SEQUENCE [LARGE SCALE GENOMIC DNA]</scope>
    <source>
        <strain evidence="1 2">XSD2</strain>
    </source>
</reference>
<dbReference type="RefSeq" id="WP_119438925.1">
    <property type="nucleotide sequence ID" value="NZ_QWGR01000009.1"/>
</dbReference>
<gene>
    <name evidence="1" type="ORF">D1614_15740</name>
</gene>
<protein>
    <submittedName>
        <fullName evidence="1">Uncharacterized protein</fullName>
    </submittedName>
</protein>
<sequence>MKTILLITTLVVLLSCFTSCNYDSYLLPQNEELLASSEMLQTNETGLKSAEILPGSMCEPVWIPLLHKDQLEVGAMILSNSQSQLFIELKGNDQFEIESIQLWAGNKFSLLPANKNDQPLPGQFPYKMAKQDAYHLIIDQNMIGPNYYFPEGKKLYIIAHAEAIDKQTGEKKSAWSCGQLLNTKSGASYTEYYPCIPTGGGGCFPHLAFCGPESNGNYYFDNTLEENTQHITADNEELIGSVRYEEGKIIFNFSQDWSFFGNTPIASLFGCDTPGGELTELESGPLEQLYDDFYITSAYYPYYVIQLNVQYCTTSN</sequence>
<proteinExistence type="predicted"/>
<organism evidence="1 2">
    <name type="scientific">Maribellus luteus</name>
    <dbReference type="NCBI Taxonomy" id="2305463"/>
    <lineage>
        <taxon>Bacteria</taxon>
        <taxon>Pseudomonadati</taxon>
        <taxon>Bacteroidota</taxon>
        <taxon>Bacteroidia</taxon>
        <taxon>Marinilabiliales</taxon>
        <taxon>Prolixibacteraceae</taxon>
        <taxon>Maribellus</taxon>
    </lineage>
</organism>
<name>A0A399SUY4_9BACT</name>
<evidence type="ECO:0000313" key="1">
    <source>
        <dbReference type="EMBL" id="RIJ47208.1"/>
    </source>
</evidence>
<dbReference type="PROSITE" id="PS51257">
    <property type="entry name" value="PROKAR_LIPOPROTEIN"/>
    <property type="match status" value="1"/>
</dbReference>
<dbReference type="OrthoDB" id="599464at2"/>
<evidence type="ECO:0000313" key="2">
    <source>
        <dbReference type="Proteomes" id="UP000265926"/>
    </source>
</evidence>
<dbReference type="AlphaFoldDB" id="A0A399SUY4"/>
<dbReference type="Proteomes" id="UP000265926">
    <property type="component" value="Unassembled WGS sequence"/>
</dbReference>
<dbReference type="EMBL" id="QWGR01000009">
    <property type="protein sequence ID" value="RIJ47208.1"/>
    <property type="molecule type" value="Genomic_DNA"/>
</dbReference>